<dbReference type="AlphaFoldDB" id="A0A6H1P1R0"/>
<organism evidence="3 4">
    <name type="scientific">Priestia megaterium</name>
    <name type="common">Bacillus megaterium</name>
    <dbReference type="NCBI Taxonomy" id="1404"/>
    <lineage>
        <taxon>Bacteria</taxon>
        <taxon>Bacillati</taxon>
        <taxon>Bacillota</taxon>
        <taxon>Bacilli</taxon>
        <taxon>Bacillales</taxon>
        <taxon>Bacillaceae</taxon>
        <taxon>Priestia</taxon>
    </lineage>
</organism>
<protein>
    <submittedName>
        <fullName evidence="3">Alpha/beta fold hydrolase</fullName>
    </submittedName>
</protein>
<dbReference type="GO" id="GO:0016787">
    <property type="term" value="F:hydrolase activity"/>
    <property type="evidence" value="ECO:0007669"/>
    <property type="project" value="UniProtKB-KW"/>
</dbReference>
<dbReference type="EMBL" id="CP051128">
    <property type="protein sequence ID" value="QIZ07499.1"/>
    <property type="molecule type" value="Genomic_DNA"/>
</dbReference>
<dbReference type="PANTHER" id="PTHR43798">
    <property type="entry name" value="MONOACYLGLYCEROL LIPASE"/>
    <property type="match status" value="1"/>
</dbReference>
<sequence length="281" mass="31786">MTAVETKKVQTGNYQTFIHEGGDNSSETIIFLHGSGPGVSAKSNWQHILPHFNEKFHVVALDIFGFGNTDHPETYPKNGVEWMNERIKQVLLLMDNLGVEKANLVGNSLGGVIALHLLMYAPDRFDKVVLMGAGGGLTEPTPELAKLANFHKDPDPVAFKNLLSWFLFDKSILEDELENIVSERLELFLKPEVRRSYEENFSKSHLSDMLIPPSALKQMDHSILLIHGHADRFVPLQSSLYVMDHLPNAQLHVFKRCGHWAQVEQKERFIKLTSDFFNGDL</sequence>
<dbReference type="Proteomes" id="UP000501868">
    <property type="component" value="Chromosome"/>
</dbReference>
<proteinExistence type="predicted"/>
<dbReference type="InterPro" id="IPR000073">
    <property type="entry name" value="AB_hydrolase_1"/>
</dbReference>
<dbReference type="InterPro" id="IPR000639">
    <property type="entry name" value="Epox_hydrolase-like"/>
</dbReference>
<gene>
    <name evidence="3" type="ORF">HFZ78_12815</name>
</gene>
<dbReference type="Gene3D" id="3.40.50.1820">
    <property type="entry name" value="alpha/beta hydrolase"/>
    <property type="match status" value="1"/>
</dbReference>
<dbReference type="InterPro" id="IPR029058">
    <property type="entry name" value="AB_hydrolase_fold"/>
</dbReference>
<keyword evidence="1 3" id="KW-0378">Hydrolase</keyword>
<reference evidence="3 4" key="2">
    <citation type="submission" date="2020-04" db="EMBL/GenBank/DDBJ databases">
        <authorList>
            <person name="Fomenkov A."/>
            <person name="Anton B.P."/>
            <person name="Roberts R.J."/>
        </authorList>
    </citation>
    <scope>NUCLEOTIDE SEQUENCE [LARGE SCALE GENOMIC DNA]</scope>
    <source>
        <strain evidence="3 4">S2</strain>
    </source>
</reference>
<dbReference type="InterPro" id="IPR050266">
    <property type="entry name" value="AB_hydrolase_sf"/>
</dbReference>
<dbReference type="PRINTS" id="PR00111">
    <property type="entry name" value="ABHYDROLASE"/>
</dbReference>
<dbReference type="Pfam" id="PF00561">
    <property type="entry name" value="Abhydrolase_1"/>
    <property type="match status" value="1"/>
</dbReference>
<accession>A0A6H1P1R0</accession>
<evidence type="ECO:0000259" key="2">
    <source>
        <dbReference type="Pfam" id="PF00561"/>
    </source>
</evidence>
<reference evidence="3 4" key="1">
    <citation type="submission" date="2020-04" db="EMBL/GenBank/DDBJ databases">
        <title>Genome-Wide Identification of 5-Methylcytosine Sites in Bacterial Genomes By High-Throughput Sequencing of MspJI Restriction Fragments.</title>
        <authorList>
            <person name="Wu V."/>
        </authorList>
    </citation>
    <scope>NUCLEOTIDE SEQUENCE [LARGE SCALE GENOMIC DNA]</scope>
    <source>
        <strain evidence="3 4">S2</strain>
    </source>
</reference>
<evidence type="ECO:0000256" key="1">
    <source>
        <dbReference type="ARBA" id="ARBA00022801"/>
    </source>
</evidence>
<dbReference type="PANTHER" id="PTHR43798:SF31">
    <property type="entry name" value="AB HYDROLASE SUPERFAMILY PROTEIN YCLE"/>
    <property type="match status" value="1"/>
</dbReference>
<dbReference type="GO" id="GO:0016020">
    <property type="term" value="C:membrane"/>
    <property type="evidence" value="ECO:0007669"/>
    <property type="project" value="TreeGrafter"/>
</dbReference>
<evidence type="ECO:0000313" key="3">
    <source>
        <dbReference type="EMBL" id="QIZ07499.1"/>
    </source>
</evidence>
<name>A0A6H1P1R0_PRIMG</name>
<dbReference type="PRINTS" id="PR00412">
    <property type="entry name" value="EPOXHYDRLASE"/>
</dbReference>
<evidence type="ECO:0000313" key="4">
    <source>
        <dbReference type="Proteomes" id="UP000501868"/>
    </source>
</evidence>
<dbReference type="SUPFAM" id="SSF53474">
    <property type="entry name" value="alpha/beta-Hydrolases"/>
    <property type="match status" value="1"/>
</dbReference>
<feature type="domain" description="AB hydrolase-1" evidence="2">
    <location>
        <begin position="28"/>
        <end position="264"/>
    </location>
</feature>